<proteinExistence type="predicted"/>
<dbReference type="InterPro" id="IPR012312">
    <property type="entry name" value="Hemerythrin-like"/>
</dbReference>
<dbReference type="GO" id="GO:0008270">
    <property type="term" value="F:zinc ion binding"/>
    <property type="evidence" value="ECO:0007669"/>
    <property type="project" value="UniProtKB-KW"/>
</dbReference>
<feature type="domain" description="CTCHY-type" evidence="7">
    <location>
        <begin position="1082"/>
        <end position="1146"/>
    </location>
</feature>
<dbReference type="Gene3D" id="3.30.40.10">
    <property type="entry name" value="Zinc/RING finger domain, C3HC4 (zinc finger)"/>
    <property type="match status" value="1"/>
</dbReference>
<dbReference type="GO" id="GO:0005634">
    <property type="term" value="C:nucleus"/>
    <property type="evidence" value="ECO:0007669"/>
    <property type="project" value="TreeGrafter"/>
</dbReference>
<evidence type="ECO:0000256" key="3">
    <source>
        <dbReference type="ARBA" id="ARBA00022833"/>
    </source>
</evidence>
<evidence type="ECO:0008006" key="10">
    <source>
        <dbReference type="Google" id="ProtNLM"/>
    </source>
</evidence>
<gene>
    <name evidence="8" type="ORF">KP509_26G001500</name>
</gene>
<dbReference type="InterPro" id="IPR013083">
    <property type="entry name" value="Znf_RING/FYVE/PHD"/>
</dbReference>
<evidence type="ECO:0000256" key="2">
    <source>
        <dbReference type="ARBA" id="ARBA00022771"/>
    </source>
</evidence>
<dbReference type="PANTHER" id="PTHR21319">
    <property type="entry name" value="RING FINGER AND CHY ZINC FINGER DOMAIN-CONTAINING PROTEIN 1"/>
    <property type="match status" value="1"/>
</dbReference>
<dbReference type="SUPFAM" id="SSF57850">
    <property type="entry name" value="RING/U-box"/>
    <property type="match status" value="1"/>
</dbReference>
<feature type="domain" description="CHY-type" evidence="6">
    <location>
        <begin position="1010"/>
        <end position="1079"/>
    </location>
</feature>
<dbReference type="InterPro" id="IPR001841">
    <property type="entry name" value="Znf_RING"/>
</dbReference>
<dbReference type="Proteomes" id="UP000825935">
    <property type="component" value="Chromosome 26"/>
</dbReference>
<name>A0A8T2RHU3_CERRI</name>
<dbReference type="GO" id="GO:0006879">
    <property type="term" value="P:intracellular iron ion homeostasis"/>
    <property type="evidence" value="ECO:0007669"/>
    <property type="project" value="UniProtKB-ARBA"/>
</dbReference>
<dbReference type="Gene3D" id="2.20.28.10">
    <property type="match status" value="1"/>
</dbReference>
<dbReference type="PROSITE" id="PS51266">
    <property type="entry name" value="ZF_CHY"/>
    <property type="match status" value="1"/>
</dbReference>
<dbReference type="Pfam" id="PF05495">
    <property type="entry name" value="zf-CHY"/>
    <property type="match status" value="1"/>
</dbReference>
<dbReference type="CDD" id="cd12108">
    <property type="entry name" value="Hr-like"/>
    <property type="match status" value="2"/>
</dbReference>
<dbReference type="SUPFAM" id="SSF161219">
    <property type="entry name" value="CHY zinc finger-like"/>
    <property type="match status" value="1"/>
</dbReference>
<dbReference type="Pfam" id="PF13639">
    <property type="entry name" value="zf-RING_2"/>
    <property type="match status" value="1"/>
</dbReference>
<dbReference type="SUPFAM" id="SSF161245">
    <property type="entry name" value="Zinc hairpin stack"/>
    <property type="match status" value="1"/>
</dbReference>
<keyword evidence="3" id="KW-0862">Zinc</keyword>
<keyword evidence="9" id="KW-1185">Reference proteome</keyword>
<evidence type="ECO:0000313" key="8">
    <source>
        <dbReference type="EMBL" id="KAH7295966.1"/>
    </source>
</evidence>
<dbReference type="Pfam" id="PF14599">
    <property type="entry name" value="zinc_ribbon_6"/>
    <property type="match status" value="1"/>
</dbReference>
<dbReference type="PROSITE" id="PS51270">
    <property type="entry name" value="ZF_CTCHY"/>
    <property type="match status" value="1"/>
</dbReference>
<evidence type="ECO:0000256" key="1">
    <source>
        <dbReference type="ARBA" id="ARBA00022723"/>
    </source>
</evidence>
<dbReference type="GO" id="GO:0006511">
    <property type="term" value="P:ubiquitin-dependent protein catabolic process"/>
    <property type="evidence" value="ECO:0007669"/>
    <property type="project" value="TreeGrafter"/>
</dbReference>
<dbReference type="InterPro" id="IPR017921">
    <property type="entry name" value="Znf_CTCHY"/>
</dbReference>
<evidence type="ECO:0000256" key="4">
    <source>
        <dbReference type="PROSITE-ProRule" id="PRU00601"/>
    </source>
</evidence>
<dbReference type="PANTHER" id="PTHR21319:SF0">
    <property type="entry name" value="AND RING FINGER DOMAIN PROTEIN, PUTATIVE (AFU_ORTHOLOGUE AFUA_1G08900)-RELATED"/>
    <property type="match status" value="1"/>
</dbReference>
<feature type="domain" description="RING-type" evidence="5">
    <location>
        <begin position="1147"/>
        <end position="1188"/>
    </location>
</feature>
<comment type="caution">
    <text evidence="8">The sequence shown here is derived from an EMBL/GenBank/DDBJ whole genome shotgun (WGS) entry which is preliminary data.</text>
</comment>
<evidence type="ECO:0000259" key="6">
    <source>
        <dbReference type="PROSITE" id="PS51266"/>
    </source>
</evidence>
<evidence type="ECO:0000259" key="5">
    <source>
        <dbReference type="PROSITE" id="PS50089"/>
    </source>
</evidence>
<organism evidence="8 9">
    <name type="scientific">Ceratopteris richardii</name>
    <name type="common">Triangle waterfern</name>
    <dbReference type="NCBI Taxonomy" id="49495"/>
    <lineage>
        <taxon>Eukaryota</taxon>
        <taxon>Viridiplantae</taxon>
        <taxon>Streptophyta</taxon>
        <taxon>Embryophyta</taxon>
        <taxon>Tracheophyta</taxon>
        <taxon>Polypodiopsida</taxon>
        <taxon>Polypodiidae</taxon>
        <taxon>Polypodiales</taxon>
        <taxon>Pteridineae</taxon>
        <taxon>Pteridaceae</taxon>
        <taxon>Parkerioideae</taxon>
        <taxon>Ceratopteris</taxon>
    </lineage>
</organism>
<dbReference type="GO" id="GO:0061630">
    <property type="term" value="F:ubiquitin protein ligase activity"/>
    <property type="evidence" value="ECO:0007669"/>
    <property type="project" value="UniProtKB-ARBA"/>
</dbReference>
<keyword evidence="2 4" id="KW-0863">Zinc-finger</keyword>
<accession>A0A8T2RHU3</accession>
<dbReference type="EMBL" id="CM035431">
    <property type="protein sequence ID" value="KAH7295966.1"/>
    <property type="molecule type" value="Genomic_DNA"/>
</dbReference>
<dbReference type="InterPro" id="IPR037275">
    <property type="entry name" value="Znf_CTCHY_sf"/>
</dbReference>
<evidence type="ECO:0000313" key="9">
    <source>
        <dbReference type="Proteomes" id="UP000825935"/>
    </source>
</evidence>
<dbReference type="CDD" id="cd16464">
    <property type="entry name" value="RING-H2_Pirh2-like"/>
    <property type="match status" value="1"/>
</dbReference>
<dbReference type="Gene3D" id="1.20.120.520">
    <property type="entry name" value="nmb1532 protein domain like"/>
    <property type="match status" value="3"/>
</dbReference>
<dbReference type="InterPro" id="IPR008913">
    <property type="entry name" value="Znf_CHY"/>
</dbReference>
<dbReference type="OrthoDB" id="411372at2759"/>
<protein>
    <recommendedName>
        <fullName evidence="10">Zinc finger protein BRUTUS</fullName>
    </recommendedName>
</protein>
<dbReference type="AlphaFoldDB" id="A0A8T2RHU3"/>
<dbReference type="GO" id="GO:0016567">
    <property type="term" value="P:protein ubiquitination"/>
    <property type="evidence" value="ECO:0007669"/>
    <property type="project" value="TreeGrafter"/>
</dbReference>
<sequence>MGNYVLRHEESSCLAFSRISPIQLFFFFHKAIRAELENLCLDAHVAAEGERRELQILVNRFELLRFFYEQHSNAEDEVVFPALDSRVKNIAPTYLLEHQHEDDLFEILSQLLTSIQKQDEGHIKKLQREIVCSTEALQRSLDIHMSKEEEQVFSLLLKHFGHEEQAALVWQFLCRIPVSLLQRLLQWITTSLSQVEKESMIKCMQLIVPEDESLQHVILSWLEVRTSTQSYDVNTAKMSCHLLPKSIAETEISASSLGGKRPAYNLEMSDSGLEGCSTPPIDDLMILHASLEREFMDFADNVQRLQAIGTNLPQELLMINNQLKVLMDIRVFYSVAEDKIIFPEVLQRMSHIPFFVSEHSQEELRFRKYQSFLECVYDSGASVLDGIMDVLYNQAGCIARNVYKHLKEEAAVFPLVQQYFSIHEQQILFYNFLQMLPLQVLQKMLPWLSSCHNEDEIKFTIYSIKQAGQHDDKSFVNLLISWLIRWRGGQSRQDRVLYHLFPCNMEERQPIKRRFTCDCCVRDSKIHPSIGTSEFLQQDPTRSYICNSNASAESWPIQSYFSYSTYPVSCLLGMDCSTNSRNRSSSFKPIDCVFQFHRAIQKDLEFLDKESEKVGGDDLFLRQFTGRFTLLWGLYRAHSSAEDEIVFPALEGKEALHNISHSYVIDHEQEEQLFKDISDVLTQLSTLHESRLTKAIQRPHDSEICEQYHNMDIGISKQKVTLSAKLQGMCKSLNIILNQHISREESELWPILNTHFSVQEQEKIVGRIIGTMGAEVLQSMIPWVTAALSLEEQSSMFDTWLFATRNTMFDKWLHACFPSCPVHSTLPVGLQIEPQISQPAVMSECTETECLRIVAEYLAKDTSNLSVESTDEDMECMVVSEGDSSGTHFKEGEKLQNTVIASHSDSPSIQDSKWTENCNHLPEKETFKSDDYKGSVYFKAGWQDIFKMNQKQLEAAVRKVSNDDSLDPRQKAYLMQNLMTSRWIVAQQRQTFQHDDSNAVLGLKPSFHDQEKTVFGCEHYKRNCKLVSACCGLLFTCRFCHDNASDHTMDRQSTKEMMCMKCLKIQPVAQYCRTPSCNNFLIAKYYCNICKFFDNDIKDIYHCPYCNICRVGKGLGIDFFHCMTCNACMSVSLKNHKCREKGLESNCPICHDFMFTSKAPVKALSCGHFMHSACFQAFINHHYTCPICCKSVGDMSVYFGMLDGLLASEELPEEYKDRKQDILCNDCEQKSVAPFHWLYHKCAKCGSYNTRVI</sequence>
<dbReference type="InterPro" id="IPR039512">
    <property type="entry name" value="RCHY1_zinc-ribbon"/>
</dbReference>
<evidence type="ECO:0000259" key="7">
    <source>
        <dbReference type="PROSITE" id="PS51270"/>
    </source>
</evidence>
<keyword evidence="1" id="KW-0479">Metal-binding</keyword>
<dbReference type="PROSITE" id="PS50089">
    <property type="entry name" value="ZF_RING_2"/>
    <property type="match status" value="1"/>
</dbReference>
<dbReference type="FunFam" id="3.30.40.10:FF:000208">
    <property type="entry name" value="Zinc finger protein-related isoform 1"/>
    <property type="match status" value="1"/>
</dbReference>
<dbReference type="Pfam" id="PF01814">
    <property type="entry name" value="Hemerythrin"/>
    <property type="match status" value="2"/>
</dbReference>
<reference evidence="8" key="1">
    <citation type="submission" date="2021-08" db="EMBL/GenBank/DDBJ databases">
        <title>WGS assembly of Ceratopteris richardii.</title>
        <authorList>
            <person name="Marchant D.B."/>
            <person name="Chen G."/>
            <person name="Jenkins J."/>
            <person name="Shu S."/>
            <person name="Leebens-Mack J."/>
            <person name="Grimwood J."/>
            <person name="Schmutz J."/>
            <person name="Soltis P."/>
            <person name="Soltis D."/>
            <person name="Chen Z.-H."/>
        </authorList>
    </citation>
    <scope>NUCLEOTIDE SEQUENCE</scope>
    <source>
        <strain evidence="8">Whitten #5841</strain>
        <tissue evidence="8">Leaf</tissue>
    </source>
</reference>
<dbReference type="SMART" id="SM00184">
    <property type="entry name" value="RING"/>
    <property type="match status" value="1"/>
</dbReference>
<dbReference type="InterPro" id="IPR037274">
    <property type="entry name" value="Znf_CHY_sf"/>
</dbReference>